<organism evidence="2 3">
    <name type="scientific">Lacihabitans lacunae</name>
    <dbReference type="NCBI Taxonomy" id="1028214"/>
    <lineage>
        <taxon>Bacteria</taxon>
        <taxon>Pseudomonadati</taxon>
        <taxon>Bacteroidota</taxon>
        <taxon>Cytophagia</taxon>
        <taxon>Cytophagales</taxon>
        <taxon>Leadbetterellaceae</taxon>
        <taxon>Lacihabitans</taxon>
    </lineage>
</organism>
<feature type="transmembrane region" description="Helical" evidence="1">
    <location>
        <begin position="91"/>
        <end position="111"/>
    </location>
</feature>
<keyword evidence="1" id="KW-1133">Transmembrane helix</keyword>
<gene>
    <name evidence="2" type="ORF">ACFOOI_13020</name>
</gene>
<dbReference type="EMBL" id="JBHRYQ010000001">
    <property type="protein sequence ID" value="MFC3811576.1"/>
    <property type="molecule type" value="Genomic_DNA"/>
</dbReference>
<keyword evidence="1" id="KW-0812">Transmembrane</keyword>
<proteinExistence type="predicted"/>
<dbReference type="RefSeq" id="WP_379838413.1">
    <property type="nucleotide sequence ID" value="NZ_JBHRYQ010000001.1"/>
</dbReference>
<name>A0ABV7YXD6_9BACT</name>
<keyword evidence="3" id="KW-1185">Reference proteome</keyword>
<protein>
    <submittedName>
        <fullName evidence="2">Uncharacterized protein</fullName>
    </submittedName>
</protein>
<evidence type="ECO:0000313" key="3">
    <source>
        <dbReference type="Proteomes" id="UP001595616"/>
    </source>
</evidence>
<feature type="transmembrane region" description="Helical" evidence="1">
    <location>
        <begin position="155"/>
        <end position="173"/>
    </location>
</feature>
<dbReference type="Proteomes" id="UP001595616">
    <property type="component" value="Unassembled WGS sequence"/>
</dbReference>
<feature type="transmembrane region" description="Helical" evidence="1">
    <location>
        <begin position="117"/>
        <end position="135"/>
    </location>
</feature>
<evidence type="ECO:0000313" key="2">
    <source>
        <dbReference type="EMBL" id="MFC3811576.1"/>
    </source>
</evidence>
<evidence type="ECO:0000256" key="1">
    <source>
        <dbReference type="SAM" id="Phobius"/>
    </source>
</evidence>
<keyword evidence="1" id="KW-0472">Membrane</keyword>
<accession>A0ABV7YXD6</accession>
<comment type="caution">
    <text evidence="2">The sequence shown here is derived from an EMBL/GenBank/DDBJ whole genome shotgun (WGS) entry which is preliminary data.</text>
</comment>
<reference evidence="3" key="1">
    <citation type="journal article" date="2019" name="Int. J. Syst. Evol. Microbiol.">
        <title>The Global Catalogue of Microorganisms (GCM) 10K type strain sequencing project: providing services to taxonomists for standard genome sequencing and annotation.</title>
        <authorList>
            <consortium name="The Broad Institute Genomics Platform"/>
            <consortium name="The Broad Institute Genome Sequencing Center for Infectious Disease"/>
            <person name="Wu L."/>
            <person name="Ma J."/>
        </authorList>
    </citation>
    <scope>NUCLEOTIDE SEQUENCE [LARGE SCALE GENOMIC DNA]</scope>
    <source>
        <strain evidence="3">CECT 7956</strain>
    </source>
</reference>
<sequence>MKLNTDQIEEIEDFIDSKNVEFYDIKVELVDHLASAIEEELTKYPSLTFSDVLLSKYKEFGLFGFSDFVEQRTSAVFSESRKKYWKQFLRFFKIPKLVYTGLIYVLFYFIFQTFYMIHPVAIIGSIIIPLGLYSFIKYLKMKKELKEKLLQKKYYPFWISISGSFLNLFNFIMTEGNKKAFWYQPWFLAGIISIFIICIWAELNTNKTIHQKLRLEYPEAFKTI</sequence>
<feature type="transmembrane region" description="Helical" evidence="1">
    <location>
        <begin position="185"/>
        <end position="203"/>
    </location>
</feature>